<gene>
    <name evidence="1" type="ORF">DAQ1742_02657</name>
</gene>
<accession>A0A375ABU8</accession>
<organism evidence="1 2">
    <name type="scientific">Dickeya aquatica</name>
    <dbReference type="NCBI Taxonomy" id="1401087"/>
    <lineage>
        <taxon>Bacteria</taxon>
        <taxon>Pseudomonadati</taxon>
        <taxon>Pseudomonadota</taxon>
        <taxon>Gammaproteobacteria</taxon>
        <taxon>Enterobacterales</taxon>
        <taxon>Pectobacteriaceae</taxon>
        <taxon>Dickeya</taxon>
    </lineage>
</organism>
<dbReference type="Proteomes" id="UP000294820">
    <property type="component" value="Chromosome 1"/>
</dbReference>
<dbReference type="AlphaFoldDB" id="A0A375ABU8"/>
<dbReference type="RefSeq" id="WP_067486746.1">
    <property type="nucleotide sequence ID" value="NZ_LT615367.1"/>
</dbReference>
<evidence type="ECO:0000313" key="2">
    <source>
        <dbReference type="Proteomes" id="UP000294820"/>
    </source>
</evidence>
<dbReference type="KEGG" id="daq:DAQ1742_02657"/>
<dbReference type="EMBL" id="LT615367">
    <property type="protein sequence ID" value="SLM63530.1"/>
    <property type="molecule type" value="Genomic_DNA"/>
</dbReference>
<name>A0A375ABU8_9GAMM</name>
<evidence type="ECO:0000313" key="1">
    <source>
        <dbReference type="EMBL" id="SLM63530.1"/>
    </source>
</evidence>
<sequence length="106" mass="12472">MNDYNHQRMIEEILEEYESRLEQSPEEQQILTERITNMHRNARLIGDMKVLLKNRCHIAGTDDRPIGAMVELPQTENYLLDVQEEIFRRVTMIERAMELSGLSIVA</sequence>
<proteinExistence type="predicted"/>
<keyword evidence="2" id="KW-1185">Reference proteome</keyword>
<protein>
    <submittedName>
        <fullName evidence="1">Uncharacterized protein</fullName>
    </submittedName>
</protein>
<reference evidence="1 2" key="1">
    <citation type="submission" date="2016-09" db="EMBL/GenBank/DDBJ databases">
        <authorList>
            <person name="Reverchon S."/>
            <person name="Nasser W."/>
            <person name="Leonard S."/>
            <person name="Brochier C."/>
            <person name="Duprey A."/>
        </authorList>
    </citation>
    <scope>NUCLEOTIDE SEQUENCE [LARGE SCALE GENOMIC DNA]</scope>
    <source>
        <strain evidence="1 2">174/2</strain>
    </source>
</reference>